<keyword evidence="3" id="KW-1185">Reference proteome</keyword>
<accession>A0A8R7P897</accession>
<sequence>MLPYFNCGTYLQRQRKLPLHPHQLLFLLRLRAILVLFCSYIASGLLFGSYYTIFR</sequence>
<feature type="transmembrane region" description="Helical" evidence="1">
    <location>
        <begin position="32"/>
        <end position="53"/>
    </location>
</feature>
<keyword evidence="1" id="KW-1133">Transmembrane helix</keyword>
<proteinExistence type="predicted"/>
<protein>
    <submittedName>
        <fullName evidence="2">Uncharacterized protein</fullName>
    </submittedName>
</protein>
<keyword evidence="1" id="KW-0472">Membrane</keyword>
<reference evidence="2" key="3">
    <citation type="submission" date="2022-06" db="UniProtKB">
        <authorList>
            <consortium name="EnsemblPlants"/>
        </authorList>
    </citation>
    <scope>IDENTIFICATION</scope>
</reference>
<dbReference type="EnsemblPlants" id="TuG1812G0100004712.01.T01">
    <property type="protein sequence ID" value="TuG1812G0100004712.01.T01.cds415848"/>
    <property type="gene ID" value="TuG1812G0100004712.01"/>
</dbReference>
<organism evidence="2 3">
    <name type="scientific">Triticum urartu</name>
    <name type="common">Red wild einkorn</name>
    <name type="synonym">Crithodium urartu</name>
    <dbReference type="NCBI Taxonomy" id="4572"/>
    <lineage>
        <taxon>Eukaryota</taxon>
        <taxon>Viridiplantae</taxon>
        <taxon>Streptophyta</taxon>
        <taxon>Embryophyta</taxon>
        <taxon>Tracheophyta</taxon>
        <taxon>Spermatophyta</taxon>
        <taxon>Magnoliopsida</taxon>
        <taxon>Liliopsida</taxon>
        <taxon>Poales</taxon>
        <taxon>Poaceae</taxon>
        <taxon>BOP clade</taxon>
        <taxon>Pooideae</taxon>
        <taxon>Triticodae</taxon>
        <taxon>Triticeae</taxon>
        <taxon>Triticinae</taxon>
        <taxon>Triticum</taxon>
    </lineage>
</organism>
<dbReference type="Proteomes" id="UP000015106">
    <property type="component" value="Chromosome 1"/>
</dbReference>
<name>A0A8R7P897_TRIUA</name>
<reference evidence="2" key="2">
    <citation type="submission" date="2018-03" db="EMBL/GenBank/DDBJ databases">
        <title>The Triticum urartu genome reveals the dynamic nature of wheat genome evolution.</title>
        <authorList>
            <person name="Ling H."/>
            <person name="Ma B."/>
            <person name="Shi X."/>
            <person name="Liu H."/>
            <person name="Dong L."/>
            <person name="Sun H."/>
            <person name="Cao Y."/>
            <person name="Gao Q."/>
            <person name="Zheng S."/>
            <person name="Li Y."/>
            <person name="Yu Y."/>
            <person name="Du H."/>
            <person name="Qi M."/>
            <person name="Li Y."/>
            <person name="Yu H."/>
            <person name="Cui Y."/>
            <person name="Wang N."/>
            <person name="Chen C."/>
            <person name="Wu H."/>
            <person name="Zhao Y."/>
            <person name="Zhang J."/>
            <person name="Li Y."/>
            <person name="Zhou W."/>
            <person name="Zhang B."/>
            <person name="Hu W."/>
            <person name="Eijk M."/>
            <person name="Tang J."/>
            <person name="Witsenboer H."/>
            <person name="Zhao S."/>
            <person name="Li Z."/>
            <person name="Zhang A."/>
            <person name="Wang D."/>
            <person name="Liang C."/>
        </authorList>
    </citation>
    <scope>NUCLEOTIDE SEQUENCE [LARGE SCALE GENOMIC DNA]</scope>
    <source>
        <strain evidence="2">cv. G1812</strain>
    </source>
</reference>
<evidence type="ECO:0000313" key="3">
    <source>
        <dbReference type="Proteomes" id="UP000015106"/>
    </source>
</evidence>
<keyword evidence="1" id="KW-0812">Transmembrane</keyword>
<evidence type="ECO:0000313" key="2">
    <source>
        <dbReference type="EnsemblPlants" id="TuG1812G0100004712.01.T01.cds415848"/>
    </source>
</evidence>
<dbReference type="Gramene" id="TuG1812G0100004712.01.T01">
    <property type="protein sequence ID" value="TuG1812G0100004712.01.T01.cds415848"/>
    <property type="gene ID" value="TuG1812G0100004712.01"/>
</dbReference>
<reference evidence="3" key="1">
    <citation type="journal article" date="2013" name="Nature">
        <title>Draft genome of the wheat A-genome progenitor Triticum urartu.</title>
        <authorList>
            <person name="Ling H.Q."/>
            <person name="Zhao S."/>
            <person name="Liu D."/>
            <person name="Wang J."/>
            <person name="Sun H."/>
            <person name="Zhang C."/>
            <person name="Fan H."/>
            <person name="Li D."/>
            <person name="Dong L."/>
            <person name="Tao Y."/>
            <person name="Gao C."/>
            <person name="Wu H."/>
            <person name="Li Y."/>
            <person name="Cui Y."/>
            <person name="Guo X."/>
            <person name="Zheng S."/>
            <person name="Wang B."/>
            <person name="Yu K."/>
            <person name="Liang Q."/>
            <person name="Yang W."/>
            <person name="Lou X."/>
            <person name="Chen J."/>
            <person name="Feng M."/>
            <person name="Jian J."/>
            <person name="Zhang X."/>
            <person name="Luo G."/>
            <person name="Jiang Y."/>
            <person name="Liu J."/>
            <person name="Wang Z."/>
            <person name="Sha Y."/>
            <person name="Zhang B."/>
            <person name="Wu H."/>
            <person name="Tang D."/>
            <person name="Shen Q."/>
            <person name="Xue P."/>
            <person name="Zou S."/>
            <person name="Wang X."/>
            <person name="Liu X."/>
            <person name="Wang F."/>
            <person name="Yang Y."/>
            <person name="An X."/>
            <person name="Dong Z."/>
            <person name="Zhang K."/>
            <person name="Zhang X."/>
            <person name="Luo M.C."/>
            <person name="Dvorak J."/>
            <person name="Tong Y."/>
            <person name="Wang J."/>
            <person name="Yang H."/>
            <person name="Li Z."/>
            <person name="Wang D."/>
            <person name="Zhang A."/>
            <person name="Wang J."/>
        </authorList>
    </citation>
    <scope>NUCLEOTIDE SEQUENCE</scope>
    <source>
        <strain evidence="3">cv. G1812</strain>
    </source>
</reference>
<dbReference type="AlphaFoldDB" id="A0A8R7P897"/>
<evidence type="ECO:0000256" key="1">
    <source>
        <dbReference type="SAM" id="Phobius"/>
    </source>
</evidence>